<comment type="caution">
    <text evidence="2">The sequence shown here is derived from an EMBL/GenBank/DDBJ whole genome shotgun (WGS) entry which is preliminary data.</text>
</comment>
<reference evidence="2 3" key="1">
    <citation type="journal article" date="2016" name="Front. Microbiol.">
        <title>Genome and transcriptome sequences reveal the specific parasitism of the nematophagous Purpureocillium lilacinum 36-1.</title>
        <authorList>
            <person name="Xie J."/>
            <person name="Li S."/>
            <person name="Mo C."/>
            <person name="Xiao X."/>
            <person name="Peng D."/>
            <person name="Wang G."/>
            <person name="Xiao Y."/>
        </authorList>
    </citation>
    <scope>NUCLEOTIDE SEQUENCE [LARGE SCALE GENOMIC DNA]</scope>
    <source>
        <strain evidence="2 3">36-1</strain>
    </source>
</reference>
<feature type="compositionally biased region" description="Basic residues" evidence="1">
    <location>
        <begin position="217"/>
        <end position="226"/>
    </location>
</feature>
<feature type="compositionally biased region" description="Polar residues" evidence="1">
    <location>
        <begin position="453"/>
        <end position="463"/>
    </location>
</feature>
<evidence type="ECO:0000256" key="1">
    <source>
        <dbReference type="SAM" id="MobiDB-lite"/>
    </source>
</evidence>
<feature type="compositionally biased region" description="Low complexity" evidence="1">
    <location>
        <begin position="204"/>
        <end position="214"/>
    </location>
</feature>
<feature type="region of interest" description="Disordered" evidence="1">
    <location>
        <begin position="1"/>
        <end position="56"/>
    </location>
</feature>
<feature type="region of interest" description="Disordered" evidence="1">
    <location>
        <begin position="357"/>
        <end position="463"/>
    </location>
</feature>
<dbReference type="AlphaFoldDB" id="A0A2U3E1M7"/>
<feature type="region of interest" description="Disordered" evidence="1">
    <location>
        <begin position="176"/>
        <end position="262"/>
    </location>
</feature>
<sequence length="463" mass="49964">MSIFSGIRKSRRQAKEHNAKLAEQKKLEEEKVPYKHVPTHAATDAFASAPPSWREADRTRIVEQNRRRSAMAASGHHMNMPGVPRVGSSLSHVSYPGQDVTPSARLPRAYSYNGVSPYVMQGRDVVYSVQDGSYSQPQLKGKEIIRGIGYDQQRISPTPSKGLLELVEQLDRVADLLPLGDDPSPVESSAGSTSSQDDLEMRPTRPTATRPTEAATHRLHPAHKRRTSDASVERLAMANSAKGMGLSHYGRDSRPPPSMRGFASINQVAAPLPMHLGPLPPTVVAQTQPPNLQVPAAGSSASSTDQTSRQSSTTSLPGLTPTSSRPALSAPATPAITTATQSEYSLNWSLGAESDTTRVAEHASEASVAAQTRSKERRPARTARFSELERIDSMGSETMQRRSPAPIPPPVAHEDIINVFPEPASMPEPVSSSSNKSKRLSKSGGKLLKKSRWYSSKPSAVAV</sequence>
<feature type="compositionally biased region" description="Low complexity" evidence="1">
    <location>
        <begin position="299"/>
        <end position="332"/>
    </location>
</feature>
<dbReference type="EMBL" id="LCWV01000015">
    <property type="protein sequence ID" value="PWI68410.1"/>
    <property type="molecule type" value="Genomic_DNA"/>
</dbReference>
<feature type="compositionally biased region" description="Basic and acidic residues" evidence="1">
    <location>
        <begin position="373"/>
        <end position="392"/>
    </location>
</feature>
<organism evidence="2 3">
    <name type="scientific">Purpureocillium lilacinum</name>
    <name type="common">Paecilomyces lilacinus</name>
    <dbReference type="NCBI Taxonomy" id="33203"/>
    <lineage>
        <taxon>Eukaryota</taxon>
        <taxon>Fungi</taxon>
        <taxon>Dikarya</taxon>
        <taxon>Ascomycota</taxon>
        <taxon>Pezizomycotina</taxon>
        <taxon>Sordariomycetes</taxon>
        <taxon>Hypocreomycetidae</taxon>
        <taxon>Hypocreales</taxon>
        <taxon>Ophiocordycipitaceae</taxon>
        <taxon>Purpureocillium</taxon>
    </lineage>
</organism>
<evidence type="ECO:0000313" key="3">
    <source>
        <dbReference type="Proteomes" id="UP000245956"/>
    </source>
</evidence>
<evidence type="ECO:0000313" key="2">
    <source>
        <dbReference type="EMBL" id="PWI68410.1"/>
    </source>
</evidence>
<feature type="compositionally biased region" description="Basic residues" evidence="1">
    <location>
        <begin position="436"/>
        <end position="452"/>
    </location>
</feature>
<dbReference type="Proteomes" id="UP000245956">
    <property type="component" value="Unassembled WGS sequence"/>
</dbReference>
<feature type="compositionally biased region" description="Basic and acidic residues" evidence="1">
    <location>
        <begin position="13"/>
        <end position="33"/>
    </location>
</feature>
<accession>A0A2U3E1M7</accession>
<gene>
    <name evidence="2" type="ORF">PCL_02179</name>
</gene>
<name>A0A2U3E1M7_PURLI</name>
<protein>
    <submittedName>
        <fullName evidence="2">Uncharacterized protein</fullName>
    </submittedName>
</protein>
<proteinExistence type="predicted"/>
<feature type="region of interest" description="Disordered" evidence="1">
    <location>
        <begin position="280"/>
        <end position="332"/>
    </location>
</feature>
<feature type="compositionally biased region" description="Polar residues" evidence="1">
    <location>
        <begin position="186"/>
        <end position="196"/>
    </location>
</feature>